<evidence type="ECO:0000256" key="1">
    <source>
        <dbReference type="SAM" id="SignalP"/>
    </source>
</evidence>
<evidence type="ECO:0000313" key="5">
    <source>
        <dbReference type="Proteomes" id="UP000655994"/>
    </source>
</evidence>
<organism evidence="3 4">
    <name type="scientific">Idiomarina abyssalis</name>
    <dbReference type="NCBI Taxonomy" id="86102"/>
    <lineage>
        <taxon>Bacteria</taxon>
        <taxon>Pseudomonadati</taxon>
        <taxon>Pseudomonadota</taxon>
        <taxon>Gammaproteobacteria</taxon>
        <taxon>Alteromonadales</taxon>
        <taxon>Idiomarinaceae</taxon>
        <taxon>Idiomarina</taxon>
    </lineage>
</organism>
<dbReference type="Proteomes" id="UP000621390">
    <property type="component" value="Unassembled WGS sequence"/>
</dbReference>
<dbReference type="EMBL" id="JAEMOP010000002">
    <property type="protein sequence ID" value="MBJ7315910.1"/>
    <property type="molecule type" value="Genomic_DNA"/>
</dbReference>
<evidence type="ECO:0000313" key="3">
    <source>
        <dbReference type="EMBL" id="MBJ7315910.1"/>
    </source>
</evidence>
<comment type="caution">
    <text evidence="3">The sequence shown here is derived from an EMBL/GenBank/DDBJ whole genome shotgun (WGS) entry which is preliminary data.</text>
</comment>
<protein>
    <submittedName>
        <fullName evidence="3">Uncharacterized protein</fullName>
    </submittedName>
</protein>
<accession>A0A8I1G969</accession>
<evidence type="ECO:0000313" key="2">
    <source>
        <dbReference type="EMBL" id="MBJ7266459.1"/>
    </source>
</evidence>
<name>A0A8I1G969_9GAMM</name>
<feature type="signal peptide" evidence="1">
    <location>
        <begin position="1"/>
        <end position="20"/>
    </location>
</feature>
<dbReference type="EMBL" id="JAEMOS010000015">
    <property type="protein sequence ID" value="MBJ7266459.1"/>
    <property type="molecule type" value="Genomic_DNA"/>
</dbReference>
<evidence type="ECO:0000313" key="4">
    <source>
        <dbReference type="Proteomes" id="UP000621390"/>
    </source>
</evidence>
<sequence length="107" mass="11595">MKISWFLILTVLIHSSFACAPVAGTFSQSSIKSAGVAYDLVLEIERENQDLNKSIYDSKQQTQPHISCITGYNLLISAVPVILAPNSNSIGFDQSLTHQPPVPPPNA</sequence>
<keyword evidence="1" id="KW-0732">Signal</keyword>
<dbReference type="PROSITE" id="PS51257">
    <property type="entry name" value="PROKAR_LIPOPROTEIN"/>
    <property type="match status" value="1"/>
</dbReference>
<dbReference type="Proteomes" id="UP000655994">
    <property type="component" value="Unassembled WGS sequence"/>
</dbReference>
<feature type="chain" id="PRO_5034889836" evidence="1">
    <location>
        <begin position="21"/>
        <end position="107"/>
    </location>
</feature>
<dbReference type="RefSeq" id="WP_034818148.1">
    <property type="nucleotide sequence ID" value="NZ_DFMD01000046.1"/>
</dbReference>
<keyword evidence="5" id="KW-1185">Reference proteome</keyword>
<proteinExistence type="predicted"/>
<gene>
    <name evidence="2" type="ORF">JHC10_05805</name>
    <name evidence="3" type="ORF">JHC11_07870</name>
</gene>
<reference evidence="3 5" key="1">
    <citation type="submission" date="2020-09" db="EMBL/GenBank/DDBJ databases">
        <title>Draft Genomes of Bacterial Isolates from North Pond Shallow Sediments.</title>
        <authorList>
            <person name="Kiel Reese B."/>
            <person name="Mullis M."/>
            <person name="Weisend R.E."/>
        </authorList>
    </citation>
    <scope>NUCLEOTIDE SEQUENCE</scope>
    <source>
        <strain evidence="3">KJE-2</strain>
        <strain evidence="2 5">KJE-3</strain>
    </source>
</reference>
<dbReference type="AlphaFoldDB" id="A0A8I1G969"/>